<gene>
    <name evidence="1" type="ORF">PND83_04310</name>
</gene>
<evidence type="ECO:0000313" key="2">
    <source>
        <dbReference type="Proteomes" id="UP001211006"/>
    </source>
</evidence>
<sequence length="187" mass="21132">MTEYLNTAINPDAPWSFITDTEENILHDLEHYTLDPVFEFYGNFVNPSPEWLSQEVAAKYAGCTSISGNFLYLSHAFRLVTDDTGLISRLSAAIERNKARPEYQDALKKHLADLPTLTKENAYVGRCYAFAGSWFRLTRVYRLTEQEANEKALLYLDHFEGTTRHGETIGGAIPGGDTLQSTKGWEI</sequence>
<organism evidence="1 2">
    <name type="scientific">Flavonifractor plautii</name>
    <name type="common">Fusobacterium plautii</name>
    <dbReference type="NCBI Taxonomy" id="292800"/>
    <lineage>
        <taxon>Bacteria</taxon>
        <taxon>Bacillati</taxon>
        <taxon>Bacillota</taxon>
        <taxon>Clostridia</taxon>
        <taxon>Eubacteriales</taxon>
        <taxon>Oscillospiraceae</taxon>
        <taxon>Flavonifractor</taxon>
    </lineage>
</organism>
<comment type="caution">
    <text evidence="1">The sequence shown here is derived from an EMBL/GenBank/DDBJ whole genome shotgun (WGS) entry which is preliminary data.</text>
</comment>
<evidence type="ECO:0000313" key="1">
    <source>
        <dbReference type="EMBL" id="MDB7905195.1"/>
    </source>
</evidence>
<dbReference type="AlphaFoldDB" id="A0AAW6BZ69"/>
<protein>
    <submittedName>
        <fullName evidence="1">Uncharacterized protein</fullName>
    </submittedName>
</protein>
<name>A0AAW6BZ69_FLAPL</name>
<accession>A0AAW6BZ69</accession>
<dbReference type="EMBL" id="JAQLWO010000003">
    <property type="protein sequence ID" value="MDB7905195.1"/>
    <property type="molecule type" value="Genomic_DNA"/>
</dbReference>
<proteinExistence type="predicted"/>
<dbReference type="Proteomes" id="UP001211006">
    <property type="component" value="Unassembled WGS sequence"/>
</dbReference>
<dbReference type="RefSeq" id="WP_196033290.1">
    <property type="nucleotide sequence ID" value="NZ_JADPFI010000216.1"/>
</dbReference>
<reference evidence="1" key="1">
    <citation type="submission" date="2023-01" db="EMBL/GenBank/DDBJ databases">
        <title>Human gut microbiome strain richness.</title>
        <authorList>
            <person name="Chen-Liaw A."/>
        </authorList>
    </citation>
    <scope>NUCLEOTIDE SEQUENCE</scope>
    <source>
        <strain evidence="1">2225st1_A6_2225SCRN_200828</strain>
    </source>
</reference>